<dbReference type="PANTHER" id="PTHR42085">
    <property type="entry name" value="F-BOX DOMAIN-CONTAINING PROTEIN"/>
    <property type="match status" value="1"/>
</dbReference>
<dbReference type="PANTHER" id="PTHR42085:SF2">
    <property type="entry name" value="F-BOX DOMAIN-CONTAINING PROTEIN"/>
    <property type="match status" value="1"/>
</dbReference>
<dbReference type="InterPro" id="IPR001810">
    <property type="entry name" value="F-box_dom"/>
</dbReference>
<feature type="compositionally biased region" description="Low complexity" evidence="1">
    <location>
        <begin position="1"/>
        <end position="14"/>
    </location>
</feature>
<dbReference type="EMBL" id="LAFY01000331">
    <property type="protein sequence ID" value="KJY00230.1"/>
    <property type="molecule type" value="Genomic_DNA"/>
</dbReference>
<name>A0A0F4GS00_9PEZI</name>
<evidence type="ECO:0000259" key="2">
    <source>
        <dbReference type="Pfam" id="PF13013"/>
    </source>
</evidence>
<dbReference type="OrthoDB" id="3636127at2759"/>
<feature type="region of interest" description="Disordered" evidence="1">
    <location>
        <begin position="1"/>
        <end position="28"/>
    </location>
</feature>
<reference evidence="3 4" key="1">
    <citation type="submission" date="2015-03" db="EMBL/GenBank/DDBJ databases">
        <title>RNA-seq based gene annotation and comparative genomics of four Zymoseptoria species reveal species-specific pathogenicity related genes and transposable element activity.</title>
        <authorList>
            <person name="Grandaubert J."/>
            <person name="Bhattacharyya A."/>
            <person name="Stukenbrock E.H."/>
        </authorList>
    </citation>
    <scope>NUCLEOTIDE SEQUENCE [LARGE SCALE GENOMIC DNA]</scope>
    <source>
        <strain evidence="3 4">Zb18110</strain>
    </source>
</reference>
<accession>A0A0F4GS00</accession>
<evidence type="ECO:0000256" key="1">
    <source>
        <dbReference type="SAM" id="MobiDB-lite"/>
    </source>
</evidence>
<protein>
    <recommendedName>
        <fullName evidence="2">F-box domain-containing protein</fullName>
    </recommendedName>
</protein>
<dbReference type="Proteomes" id="UP000033647">
    <property type="component" value="Unassembled WGS sequence"/>
</dbReference>
<dbReference type="Pfam" id="PF13013">
    <property type="entry name" value="F-box-like_2"/>
    <property type="match status" value="1"/>
</dbReference>
<dbReference type="AlphaFoldDB" id="A0A0F4GS00"/>
<organism evidence="3 4">
    <name type="scientific">Zymoseptoria brevis</name>
    <dbReference type="NCBI Taxonomy" id="1047168"/>
    <lineage>
        <taxon>Eukaryota</taxon>
        <taxon>Fungi</taxon>
        <taxon>Dikarya</taxon>
        <taxon>Ascomycota</taxon>
        <taxon>Pezizomycotina</taxon>
        <taxon>Dothideomycetes</taxon>
        <taxon>Dothideomycetidae</taxon>
        <taxon>Mycosphaerellales</taxon>
        <taxon>Mycosphaerellaceae</taxon>
        <taxon>Zymoseptoria</taxon>
    </lineage>
</organism>
<evidence type="ECO:0000313" key="3">
    <source>
        <dbReference type="EMBL" id="KJY00230.1"/>
    </source>
</evidence>
<feature type="domain" description="F-box" evidence="2">
    <location>
        <begin position="72"/>
        <end position="145"/>
    </location>
</feature>
<comment type="caution">
    <text evidence="3">The sequence shown here is derived from an EMBL/GenBank/DDBJ whole genome shotgun (WGS) entry which is preliminary data.</text>
</comment>
<sequence>MAPSEASQAIAASSQLEHAADQANSAARRAHALARKAAAAARHADEVARQAHAAAGQANEAALQAKASAAEANTAVAQAKKTDGPIQRFRLMDLSSELRNRVYEYCVVSDEPLRLPSEDCLHYDQRPAIQPAISMTSQQVRAEVLPIFYEQNKFEYHVFKVDMPFMFGCPIQNGISLRNPTRHVEFQTLKRWAGSSGVLDFEWTDAEFGVCGSLMCTVQSVAHTLDTNA</sequence>
<dbReference type="InterPro" id="IPR038883">
    <property type="entry name" value="AN11006-like"/>
</dbReference>
<proteinExistence type="predicted"/>
<keyword evidence="4" id="KW-1185">Reference proteome</keyword>
<evidence type="ECO:0000313" key="4">
    <source>
        <dbReference type="Proteomes" id="UP000033647"/>
    </source>
</evidence>
<gene>
    <name evidence="3" type="ORF">TI39_contig339g00018</name>
</gene>